<sequence length="173" mass="19584">MVLVEKASIPRCPIHNYGIRAKQHETKIDSNYLTTITLCRPFCMLFTEPIVFLVTLHMPCICRLIYALLGGISRCAQQIRGMNLRSQKCVIYRVNHWGVCWMCLHPPLGIYECKGQWRYARTGMAITPRLAQKSIQLDRLDEEHPLDGSPAKQHLGVSWGVLSTASSCNASII</sequence>
<keyword evidence="1" id="KW-1133">Transmembrane helix</keyword>
<evidence type="ECO:0000313" key="2">
    <source>
        <dbReference type="EMBL" id="KAE8375268.1"/>
    </source>
</evidence>
<accession>A0A5N7B2A3</accession>
<name>A0A5N7B2A3_9EURO</name>
<evidence type="ECO:0000256" key="1">
    <source>
        <dbReference type="SAM" id="Phobius"/>
    </source>
</evidence>
<dbReference type="EMBL" id="ML736264">
    <property type="protein sequence ID" value="KAE8375268.1"/>
    <property type="molecule type" value="Genomic_DNA"/>
</dbReference>
<evidence type="ECO:0000313" key="3">
    <source>
        <dbReference type="Proteomes" id="UP000326198"/>
    </source>
</evidence>
<proteinExistence type="predicted"/>
<keyword evidence="3" id="KW-1185">Reference proteome</keyword>
<organism evidence="2 3">
    <name type="scientific">Aspergillus bertholletiae</name>
    <dbReference type="NCBI Taxonomy" id="1226010"/>
    <lineage>
        <taxon>Eukaryota</taxon>
        <taxon>Fungi</taxon>
        <taxon>Dikarya</taxon>
        <taxon>Ascomycota</taxon>
        <taxon>Pezizomycotina</taxon>
        <taxon>Eurotiomycetes</taxon>
        <taxon>Eurotiomycetidae</taxon>
        <taxon>Eurotiales</taxon>
        <taxon>Aspergillaceae</taxon>
        <taxon>Aspergillus</taxon>
        <taxon>Aspergillus subgen. Circumdati</taxon>
    </lineage>
</organism>
<dbReference type="AlphaFoldDB" id="A0A5N7B2A3"/>
<keyword evidence="1" id="KW-0812">Transmembrane</keyword>
<protein>
    <submittedName>
        <fullName evidence="2">Uncharacterized protein</fullName>
    </submittedName>
</protein>
<gene>
    <name evidence="2" type="ORF">BDV26DRAFT_20005</name>
</gene>
<reference evidence="2 3" key="1">
    <citation type="submission" date="2019-04" db="EMBL/GenBank/DDBJ databases">
        <title>Friends and foes A comparative genomics studyof 23 Aspergillus species from section Flavi.</title>
        <authorList>
            <consortium name="DOE Joint Genome Institute"/>
            <person name="Kjaerbolling I."/>
            <person name="Vesth T."/>
            <person name="Frisvad J.C."/>
            <person name="Nybo J.L."/>
            <person name="Theobald S."/>
            <person name="Kildgaard S."/>
            <person name="Isbrandt T."/>
            <person name="Kuo A."/>
            <person name="Sato A."/>
            <person name="Lyhne E.K."/>
            <person name="Kogle M.E."/>
            <person name="Wiebenga A."/>
            <person name="Kun R.S."/>
            <person name="Lubbers R.J."/>
            <person name="Makela M.R."/>
            <person name="Barry K."/>
            <person name="Chovatia M."/>
            <person name="Clum A."/>
            <person name="Daum C."/>
            <person name="Haridas S."/>
            <person name="He G."/>
            <person name="LaButti K."/>
            <person name="Lipzen A."/>
            <person name="Mondo S."/>
            <person name="Riley R."/>
            <person name="Salamov A."/>
            <person name="Simmons B.A."/>
            <person name="Magnuson J.K."/>
            <person name="Henrissat B."/>
            <person name="Mortensen U.H."/>
            <person name="Larsen T.O."/>
            <person name="Devries R.P."/>
            <person name="Grigoriev I.V."/>
            <person name="Machida M."/>
            <person name="Baker S.E."/>
            <person name="Andersen M.R."/>
        </authorList>
    </citation>
    <scope>NUCLEOTIDE SEQUENCE [LARGE SCALE GENOMIC DNA]</scope>
    <source>
        <strain evidence="2 3">IBT 29228</strain>
    </source>
</reference>
<feature type="transmembrane region" description="Helical" evidence="1">
    <location>
        <begin position="50"/>
        <end position="72"/>
    </location>
</feature>
<dbReference type="Proteomes" id="UP000326198">
    <property type="component" value="Unassembled WGS sequence"/>
</dbReference>
<keyword evidence="1" id="KW-0472">Membrane</keyword>